<evidence type="ECO:0000256" key="3">
    <source>
        <dbReference type="ARBA" id="ARBA00023163"/>
    </source>
</evidence>
<dbReference type="Pfam" id="PF07729">
    <property type="entry name" value="FCD"/>
    <property type="match status" value="1"/>
</dbReference>
<dbReference type="Pfam" id="PF00392">
    <property type="entry name" value="GntR"/>
    <property type="match status" value="1"/>
</dbReference>
<keyword evidence="3" id="KW-0804">Transcription</keyword>
<keyword evidence="2" id="KW-0238">DNA-binding</keyword>
<dbReference type="PRINTS" id="PR00035">
    <property type="entry name" value="HTHGNTR"/>
</dbReference>
<dbReference type="GO" id="GO:0003700">
    <property type="term" value="F:DNA-binding transcription factor activity"/>
    <property type="evidence" value="ECO:0007669"/>
    <property type="project" value="InterPro"/>
</dbReference>
<feature type="region of interest" description="Disordered" evidence="4">
    <location>
        <begin position="223"/>
        <end position="247"/>
    </location>
</feature>
<comment type="caution">
    <text evidence="6">The sequence shown here is derived from an EMBL/GenBank/DDBJ whole genome shotgun (WGS) entry which is preliminary data.</text>
</comment>
<protein>
    <submittedName>
        <fullName evidence="6">GntR family transcriptional regulator</fullName>
    </submittedName>
</protein>
<sequence>MSESDQSRLLPRNNTYAQATESVLREMILDGSIGPGQRLNEVTLASSLGISRGPLREAIQRLTSEGLLTVISHRGAFVRTFSRDEIVELYELRAALELHAVRLVCARASDAELEDLDAMLSDTESRMRESTGHAYPQELDFHLRLVLLAGNQALMRSALEAHRQLSLARSMSGQRPTRARAAVVEHGELVAVLRARDLEGATALMIRHLDHSMASAIAVLGLPGDEDAPTTRSDDRSRGADGTVAPD</sequence>
<dbReference type="Proteomes" id="UP000311713">
    <property type="component" value="Unassembled WGS sequence"/>
</dbReference>
<dbReference type="PROSITE" id="PS50949">
    <property type="entry name" value="HTH_GNTR"/>
    <property type="match status" value="1"/>
</dbReference>
<evidence type="ECO:0000256" key="2">
    <source>
        <dbReference type="ARBA" id="ARBA00023125"/>
    </source>
</evidence>
<name>A0A5C4V8H0_9ACTN</name>
<dbReference type="AlphaFoldDB" id="A0A5C4V8H0"/>
<dbReference type="PANTHER" id="PTHR43537">
    <property type="entry name" value="TRANSCRIPTIONAL REGULATOR, GNTR FAMILY"/>
    <property type="match status" value="1"/>
</dbReference>
<evidence type="ECO:0000256" key="4">
    <source>
        <dbReference type="SAM" id="MobiDB-lite"/>
    </source>
</evidence>
<dbReference type="EMBL" id="VDGT01000006">
    <property type="protein sequence ID" value="TNM31209.1"/>
    <property type="molecule type" value="Genomic_DNA"/>
</dbReference>
<keyword evidence="7" id="KW-1185">Reference proteome</keyword>
<evidence type="ECO:0000259" key="5">
    <source>
        <dbReference type="PROSITE" id="PS50949"/>
    </source>
</evidence>
<dbReference type="InterPro" id="IPR000524">
    <property type="entry name" value="Tscrpt_reg_HTH_GntR"/>
</dbReference>
<keyword evidence="1" id="KW-0805">Transcription regulation</keyword>
<gene>
    <name evidence="6" type="ORF">FH715_11060</name>
</gene>
<feature type="domain" description="HTH gntR-type" evidence="5">
    <location>
        <begin position="14"/>
        <end position="81"/>
    </location>
</feature>
<dbReference type="SUPFAM" id="SSF48008">
    <property type="entry name" value="GntR ligand-binding domain-like"/>
    <property type="match status" value="1"/>
</dbReference>
<reference evidence="6 7" key="1">
    <citation type="submission" date="2019-06" db="EMBL/GenBank/DDBJ databases">
        <title>Draft genome of Streptomyces sedi sp. JCM16909.</title>
        <authorList>
            <person name="Klykleung N."/>
            <person name="Tanasupawat S."/>
            <person name="Kudo T."/>
            <person name="Yuki M."/>
            <person name="Ohkuma M."/>
        </authorList>
    </citation>
    <scope>NUCLEOTIDE SEQUENCE [LARGE SCALE GENOMIC DNA]</scope>
    <source>
        <strain evidence="6 7">JCM 16909</strain>
    </source>
</reference>
<dbReference type="GO" id="GO:0003677">
    <property type="term" value="F:DNA binding"/>
    <property type="evidence" value="ECO:0007669"/>
    <property type="project" value="UniProtKB-KW"/>
</dbReference>
<dbReference type="InterPro" id="IPR008920">
    <property type="entry name" value="TF_FadR/GntR_C"/>
</dbReference>
<dbReference type="PANTHER" id="PTHR43537:SF45">
    <property type="entry name" value="GNTR FAMILY REGULATORY PROTEIN"/>
    <property type="match status" value="1"/>
</dbReference>
<dbReference type="RefSeq" id="WP_139643795.1">
    <property type="nucleotide sequence ID" value="NZ_BAAAZS010000037.1"/>
</dbReference>
<evidence type="ECO:0000313" key="7">
    <source>
        <dbReference type="Proteomes" id="UP000311713"/>
    </source>
</evidence>
<dbReference type="OrthoDB" id="8664638at2"/>
<dbReference type="CDD" id="cd07377">
    <property type="entry name" value="WHTH_GntR"/>
    <property type="match status" value="1"/>
</dbReference>
<proteinExistence type="predicted"/>
<dbReference type="InterPro" id="IPR011711">
    <property type="entry name" value="GntR_C"/>
</dbReference>
<dbReference type="SMART" id="SM00345">
    <property type="entry name" value="HTH_GNTR"/>
    <property type="match status" value="1"/>
</dbReference>
<dbReference type="InterPro" id="IPR036388">
    <property type="entry name" value="WH-like_DNA-bd_sf"/>
</dbReference>
<accession>A0A5C4V8H0</accession>
<dbReference type="InterPro" id="IPR036390">
    <property type="entry name" value="WH_DNA-bd_sf"/>
</dbReference>
<dbReference type="SUPFAM" id="SSF46785">
    <property type="entry name" value="Winged helix' DNA-binding domain"/>
    <property type="match status" value="1"/>
</dbReference>
<evidence type="ECO:0000313" key="6">
    <source>
        <dbReference type="EMBL" id="TNM31209.1"/>
    </source>
</evidence>
<dbReference type="SMART" id="SM00895">
    <property type="entry name" value="FCD"/>
    <property type="match status" value="1"/>
</dbReference>
<dbReference type="Gene3D" id="1.20.120.530">
    <property type="entry name" value="GntR ligand-binding domain-like"/>
    <property type="match status" value="1"/>
</dbReference>
<dbReference type="Gene3D" id="1.10.10.10">
    <property type="entry name" value="Winged helix-like DNA-binding domain superfamily/Winged helix DNA-binding domain"/>
    <property type="match status" value="1"/>
</dbReference>
<organism evidence="6 7">
    <name type="scientific">Streptomyces sedi</name>
    <dbReference type="NCBI Taxonomy" id="555059"/>
    <lineage>
        <taxon>Bacteria</taxon>
        <taxon>Bacillati</taxon>
        <taxon>Actinomycetota</taxon>
        <taxon>Actinomycetes</taxon>
        <taxon>Kitasatosporales</taxon>
        <taxon>Streptomycetaceae</taxon>
        <taxon>Streptomyces</taxon>
    </lineage>
</organism>
<evidence type="ECO:0000256" key="1">
    <source>
        <dbReference type="ARBA" id="ARBA00023015"/>
    </source>
</evidence>